<evidence type="ECO:0000256" key="1">
    <source>
        <dbReference type="SAM" id="MobiDB-lite"/>
    </source>
</evidence>
<name>A0A9P4KFB4_9PLEO</name>
<evidence type="ECO:0000313" key="2">
    <source>
        <dbReference type="EMBL" id="KAF2268102.1"/>
    </source>
</evidence>
<feature type="compositionally biased region" description="Polar residues" evidence="1">
    <location>
        <begin position="62"/>
        <end position="74"/>
    </location>
</feature>
<protein>
    <submittedName>
        <fullName evidence="2">Uncharacterized protein</fullName>
    </submittedName>
</protein>
<accession>A0A9P4KFB4</accession>
<comment type="caution">
    <text evidence="2">The sequence shown here is derived from an EMBL/GenBank/DDBJ whole genome shotgun (WGS) entry which is preliminary data.</text>
</comment>
<organism evidence="2 3">
    <name type="scientific">Lojkania enalia</name>
    <dbReference type="NCBI Taxonomy" id="147567"/>
    <lineage>
        <taxon>Eukaryota</taxon>
        <taxon>Fungi</taxon>
        <taxon>Dikarya</taxon>
        <taxon>Ascomycota</taxon>
        <taxon>Pezizomycotina</taxon>
        <taxon>Dothideomycetes</taxon>
        <taxon>Pleosporomycetidae</taxon>
        <taxon>Pleosporales</taxon>
        <taxon>Pleosporales incertae sedis</taxon>
        <taxon>Lojkania</taxon>
    </lineage>
</organism>
<evidence type="ECO:0000313" key="3">
    <source>
        <dbReference type="Proteomes" id="UP000800093"/>
    </source>
</evidence>
<sequence length="182" mass="19762">MHFYQTYAVAQQLPLDSGDSGPAIELVYFYIAISSLPVSQDQETAASSQAILLASMLTARTTDPTENTPSQSSPAIRPKLPTQTPKSIIRPVDRSTALPTQQVCHCLCATASSFAISNISKGGANYRNYLLGVQSVVLDQLYHLHILATGRAFCLRRRAVLGPDGRVLPIHHPDTQVYSINP</sequence>
<dbReference type="AlphaFoldDB" id="A0A9P4KFB4"/>
<dbReference type="EMBL" id="ML986588">
    <property type="protein sequence ID" value="KAF2268102.1"/>
    <property type="molecule type" value="Genomic_DNA"/>
</dbReference>
<dbReference type="Proteomes" id="UP000800093">
    <property type="component" value="Unassembled WGS sequence"/>
</dbReference>
<feature type="region of interest" description="Disordered" evidence="1">
    <location>
        <begin position="62"/>
        <end position="86"/>
    </location>
</feature>
<dbReference type="OrthoDB" id="7776143at2759"/>
<reference evidence="3" key="1">
    <citation type="journal article" date="2020" name="Stud. Mycol.">
        <title>101 Dothideomycetes genomes: A test case for predicting lifestyles and emergence of pathogens.</title>
        <authorList>
            <person name="Haridas S."/>
            <person name="Albert R."/>
            <person name="Binder M."/>
            <person name="Bloem J."/>
            <person name="LaButti K."/>
            <person name="Salamov A."/>
            <person name="Andreopoulos B."/>
            <person name="Baker S."/>
            <person name="Barry K."/>
            <person name="Bills G."/>
            <person name="Bluhm B."/>
            <person name="Cannon C."/>
            <person name="Castanera R."/>
            <person name="Culley D."/>
            <person name="Daum C."/>
            <person name="Ezra D."/>
            <person name="Gonzalez J."/>
            <person name="Henrissat B."/>
            <person name="Kuo A."/>
            <person name="Liang C."/>
            <person name="Lipzen A."/>
            <person name="Lutzoni F."/>
            <person name="Magnuson J."/>
            <person name="Mondo S."/>
            <person name="Nolan M."/>
            <person name="Ohm R."/>
            <person name="Pangilinan J."/>
            <person name="Park H.-J."/>
            <person name="Ramirez L."/>
            <person name="Alfaro M."/>
            <person name="Sun H."/>
            <person name="Tritt A."/>
            <person name="Yoshinaga Y."/>
            <person name="Zwiers L.-H."/>
            <person name="Turgeon B."/>
            <person name="Goodwin S."/>
            <person name="Spatafora J."/>
            <person name="Crous P."/>
            <person name="Grigoriev I."/>
        </authorList>
    </citation>
    <scope>NUCLEOTIDE SEQUENCE [LARGE SCALE GENOMIC DNA]</scope>
    <source>
        <strain evidence="3">CBS 304.66</strain>
    </source>
</reference>
<gene>
    <name evidence="2" type="ORF">CC78DRAFT_541314</name>
</gene>
<keyword evidence="3" id="KW-1185">Reference proteome</keyword>
<proteinExistence type="predicted"/>